<proteinExistence type="predicted"/>
<comment type="caution">
    <text evidence="2">The sequence shown here is derived from an EMBL/GenBank/DDBJ whole genome shotgun (WGS) entry which is preliminary data.</text>
</comment>
<gene>
    <name evidence="2" type="ORF">ACFQL7_27540</name>
</gene>
<dbReference type="SMART" id="SM00382">
    <property type="entry name" value="AAA"/>
    <property type="match status" value="1"/>
</dbReference>
<reference evidence="2 3" key="1">
    <citation type="journal article" date="2019" name="Int. J. Syst. Evol. Microbiol.">
        <title>The Global Catalogue of Microorganisms (GCM) 10K type strain sequencing project: providing services to taxonomists for standard genome sequencing and annotation.</title>
        <authorList>
            <consortium name="The Broad Institute Genomics Platform"/>
            <consortium name="The Broad Institute Genome Sequencing Center for Infectious Disease"/>
            <person name="Wu L."/>
            <person name="Ma J."/>
        </authorList>
    </citation>
    <scope>NUCLEOTIDE SEQUENCE [LARGE SCALE GENOMIC DNA]</scope>
    <source>
        <strain evidence="2 3">RDMS1</strain>
    </source>
</reference>
<evidence type="ECO:0000313" key="3">
    <source>
        <dbReference type="Proteomes" id="UP001596417"/>
    </source>
</evidence>
<dbReference type="InterPro" id="IPR011704">
    <property type="entry name" value="ATPase_dyneun-rel_AAA"/>
</dbReference>
<feature type="domain" description="AAA+ ATPase" evidence="1">
    <location>
        <begin position="117"/>
        <end position="274"/>
    </location>
</feature>
<name>A0ABD5YZ34_9EURY</name>
<evidence type="ECO:0000259" key="1">
    <source>
        <dbReference type="SMART" id="SM00382"/>
    </source>
</evidence>
<dbReference type="Pfam" id="PF07728">
    <property type="entry name" value="AAA_5"/>
    <property type="match status" value="1"/>
</dbReference>
<dbReference type="AlphaFoldDB" id="A0ABD5YZ34"/>
<dbReference type="InterPro" id="IPR052934">
    <property type="entry name" value="Methyl-DNA_Rec/Restrict_Enz"/>
</dbReference>
<evidence type="ECO:0000313" key="2">
    <source>
        <dbReference type="EMBL" id="MFC7193165.1"/>
    </source>
</evidence>
<dbReference type="InterPro" id="IPR027417">
    <property type="entry name" value="P-loop_NTPase"/>
</dbReference>
<dbReference type="PANTHER" id="PTHR37291:SF1">
    <property type="entry name" value="TYPE IV METHYL-DIRECTED RESTRICTION ENZYME ECOKMCRB SUBUNIT"/>
    <property type="match status" value="1"/>
</dbReference>
<dbReference type="CDD" id="cd00009">
    <property type="entry name" value="AAA"/>
    <property type="match status" value="1"/>
</dbReference>
<dbReference type="Gene3D" id="3.40.50.300">
    <property type="entry name" value="P-loop containing nucleotide triphosphate hydrolases"/>
    <property type="match status" value="1"/>
</dbReference>
<dbReference type="Proteomes" id="UP001596417">
    <property type="component" value="Unassembled WGS sequence"/>
</dbReference>
<organism evidence="2 3">
    <name type="scientific">Halocatena marina</name>
    <dbReference type="NCBI Taxonomy" id="2934937"/>
    <lineage>
        <taxon>Archaea</taxon>
        <taxon>Methanobacteriati</taxon>
        <taxon>Methanobacteriota</taxon>
        <taxon>Stenosarchaea group</taxon>
        <taxon>Halobacteria</taxon>
        <taxon>Halobacteriales</taxon>
        <taxon>Natronomonadaceae</taxon>
        <taxon>Halocatena</taxon>
    </lineage>
</organism>
<accession>A0ABD5YZ34</accession>
<dbReference type="RefSeq" id="WP_390207002.1">
    <property type="nucleotide sequence ID" value="NZ_JBHSZC010000006.1"/>
</dbReference>
<dbReference type="InterPro" id="IPR003593">
    <property type="entry name" value="AAA+_ATPase"/>
</dbReference>
<keyword evidence="3" id="KW-1185">Reference proteome</keyword>
<protein>
    <submittedName>
        <fullName evidence="2">AAA family ATPase</fullName>
    </submittedName>
</protein>
<dbReference type="EMBL" id="JBHTAX010000007">
    <property type="protein sequence ID" value="MFC7193165.1"/>
    <property type="molecule type" value="Genomic_DNA"/>
</dbReference>
<dbReference type="PANTHER" id="PTHR37291">
    <property type="entry name" value="5-METHYLCYTOSINE-SPECIFIC RESTRICTION ENZYME B"/>
    <property type="match status" value="1"/>
</dbReference>
<sequence>MSHKETSSGFLLDEVKRRNSEITQDKEQAERIILEAAEPDVIRYLLNELDDKFGDVPIDILHDEERGIGPIREAILRSEHLSRDLKRDVVTREDDPRDLTVAVPNSVWKSGLGALAVGKPVVLYGPTGTGKTTLAKQLAMHIAVGYNIETAAPSWTDQDIIGRIAPDYSDGNIEYVKEPGCVSSAVLKAKSFNENWVLIIDELTRADISRIFGPLYTAIENRSQTLFETENNTITLDPRVKIICTMNASDRTVNELDDAITRRFAMIKVGDYEKDERDVLFREWVSKTIDCPKIDTSQLVDLFHADYEGLNYGQDTGEGIHEFGPMHYRDVVDFLGTVTTTDRDLSGEPGVGIYSDRPARAVGEAFKIYILPRLLNDATFPQIEQLPKHYQRLQEMFEAFDLTPAIELAEQRYQSEDQRLSGR</sequence>
<dbReference type="SUPFAM" id="SSF52540">
    <property type="entry name" value="P-loop containing nucleoside triphosphate hydrolases"/>
    <property type="match status" value="1"/>
</dbReference>